<dbReference type="InterPro" id="IPR016032">
    <property type="entry name" value="Sig_transdc_resp-reg_C-effctor"/>
</dbReference>
<keyword evidence="1" id="KW-0238">DNA-binding</keyword>
<comment type="caution">
    <text evidence="3">The sequence shown here is derived from an EMBL/GenBank/DDBJ whole genome shotgun (WGS) entry which is preliminary data.</text>
</comment>
<sequence length="296" mass="30974">MRPTCACRGMVELTFLMLSDASSDAARDLLRLRDLAVASGLRARVSTNPLAFAETRPAGGVAVAVIDGLGASGYDVPWLVGVLRCLPRMAIIMLAPDTSAARSQALLAGADLCLSIPVDGAEFRAAVCAVTRRIAVQPGAPAALDEAIAFGPGAAALETGLAFRAAPADAAAMAPPAVAGEPSADEGMPAGARKPWRLVSRGWTLLSPQGHRIDLTATERGLLRHLFLAPRAIVSHQDLVNRNVAFTRPANEGRRTPLAGVVSRLKKKCREVGVSLPILSSRGRGYRFAEDCVIGE</sequence>
<dbReference type="GO" id="GO:0006355">
    <property type="term" value="P:regulation of DNA-templated transcription"/>
    <property type="evidence" value="ECO:0007669"/>
    <property type="project" value="InterPro"/>
</dbReference>
<dbReference type="Pfam" id="PF00486">
    <property type="entry name" value="Trans_reg_C"/>
    <property type="match status" value="1"/>
</dbReference>
<dbReference type="OrthoDB" id="9149764at2"/>
<evidence type="ECO:0000313" key="3">
    <source>
        <dbReference type="EMBL" id="OZI34755.1"/>
    </source>
</evidence>
<dbReference type="Proteomes" id="UP000216020">
    <property type="component" value="Unassembled WGS sequence"/>
</dbReference>
<evidence type="ECO:0000313" key="4">
    <source>
        <dbReference type="Proteomes" id="UP000216020"/>
    </source>
</evidence>
<feature type="domain" description="OmpR/PhoB-type" evidence="2">
    <location>
        <begin position="210"/>
        <end position="288"/>
    </location>
</feature>
<organism evidence="3 4">
    <name type="scientific">Bordetella genomosp. 10</name>
    <dbReference type="NCBI Taxonomy" id="1416804"/>
    <lineage>
        <taxon>Bacteria</taxon>
        <taxon>Pseudomonadati</taxon>
        <taxon>Pseudomonadota</taxon>
        <taxon>Betaproteobacteria</taxon>
        <taxon>Burkholderiales</taxon>
        <taxon>Alcaligenaceae</taxon>
        <taxon>Bordetella</taxon>
    </lineage>
</organism>
<keyword evidence="4" id="KW-1185">Reference proteome</keyword>
<reference evidence="4" key="1">
    <citation type="submission" date="2017-05" db="EMBL/GenBank/DDBJ databases">
        <title>Complete and WGS of Bordetella genogroups.</title>
        <authorList>
            <person name="Spilker T."/>
            <person name="Lipuma J."/>
        </authorList>
    </citation>
    <scope>NUCLEOTIDE SEQUENCE [LARGE SCALE GENOMIC DNA]</scope>
    <source>
        <strain evidence="4">AU16122</strain>
    </source>
</reference>
<dbReference type="EMBL" id="NEVM01000002">
    <property type="protein sequence ID" value="OZI34755.1"/>
    <property type="molecule type" value="Genomic_DNA"/>
</dbReference>
<evidence type="ECO:0000256" key="1">
    <source>
        <dbReference type="ARBA" id="ARBA00023125"/>
    </source>
</evidence>
<protein>
    <recommendedName>
        <fullName evidence="2">OmpR/PhoB-type domain-containing protein</fullName>
    </recommendedName>
</protein>
<dbReference type="Gene3D" id="1.10.10.10">
    <property type="entry name" value="Winged helix-like DNA-binding domain superfamily/Winged helix DNA-binding domain"/>
    <property type="match status" value="1"/>
</dbReference>
<dbReference type="GO" id="GO:0000160">
    <property type="term" value="P:phosphorelay signal transduction system"/>
    <property type="evidence" value="ECO:0007669"/>
    <property type="project" value="InterPro"/>
</dbReference>
<name>A0A261SC67_9BORD</name>
<dbReference type="SUPFAM" id="SSF46894">
    <property type="entry name" value="C-terminal effector domain of the bipartite response regulators"/>
    <property type="match status" value="1"/>
</dbReference>
<proteinExistence type="predicted"/>
<dbReference type="GO" id="GO:0003677">
    <property type="term" value="F:DNA binding"/>
    <property type="evidence" value="ECO:0007669"/>
    <property type="project" value="UniProtKB-KW"/>
</dbReference>
<accession>A0A261SC67</accession>
<dbReference type="InterPro" id="IPR001867">
    <property type="entry name" value="OmpR/PhoB-type_DNA-bd"/>
</dbReference>
<evidence type="ECO:0000259" key="2">
    <source>
        <dbReference type="SMART" id="SM00862"/>
    </source>
</evidence>
<dbReference type="AlphaFoldDB" id="A0A261SC67"/>
<dbReference type="InterPro" id="IPR036388">
    <property type="entry name" value="WH-like_DNA-bd_sf"/>
</dbReference>
<dbReference type="CDD" id="cd00383">
    <property type="entry name" value="trans_reg_C"/>
    <property type="match status" value="1"/>
</dbReference>
<gene>
    <name evidence="3" type="ORF">CAL29_14895</name>
</gene>
<dbReference type="SMART" id="SM00862">
    <property type="entry name" value="Trans_reg_C"/>
    <property type="match status" value="1"/>
</dbReference>